<protein>
    <submittedName>
        <fullName evidence="1">Uncharacterized protein</fullName>
    </submittedName>
</protein>
<reference evidence="1" key="1">
    <citation type="submission" date="2019-02" db="EMBL/GenBank/DDBJ databases">
        <authorList>
            <consortium name="Genoscope - CEA"/>
            <person name="William W."/>
        </authorList>
    </citation>
    <scope>NUCLEOTIDE SEQUENCE [LARGE SCALE GENOMIC DNA]</scope>
    <source>
        <strain evidence="1">YSy11</strain>
    </source>
</reference>
<gene>
    <name evidence="1" type="ORF">PMYSY11_1341</name>
</gene>
<dbReference type="EMBL" id="LR215729">
    <property type="protein sequence ID" value="VEV96388.1"/>
    <property type="molecule type" value="Genomic_DNA"/>
</dbReference>
<organism evidence="1">
    <name type="scientific">Pseudomonas marincola</name>
    <dbReference type="NCBI Taxonomy" id="437900"/>
    <lineage>
        <taxon>Bacteria</taxon>
        <taxon>Pseudomonadati</taxon>
        <taxon>Pseudomonadota</taxon>
        <taxon>Gammaproteobacteria</taxon>
        <taxon>Pseudomonadales</taxon>
        <taxon>Pseudomonadaceae</taxon>
        <taxon>Pseudomonas</taxon>
    </lineage>
</organism>
<sequence>MRRFIVKNNGLAVSLAAGLLGLIGRYTVRAGNMTAEDFSAF</sequence>
<dbReference type="AlphaFoldDB" id="A0A653E174"/>
<accession>A0A653E174</accession>
<evidence type="ECO:0000313" key="1">
    <source>
        <dbReference type="EMBL" id="VEV96388.1"/>
    </source>
</evidence>
<name>A0A653E174_9PSED</name>
<proteinExistence type="predicted"/>